<protein>
    <submittedName>
        <fullName evidence="1">Uncharacterized protein</fullName>
    </submittedName>
</protein>
<reference evidence="1" key="1">
    <citation type="journal article" date="2017" name="Mycologia">
        <title>Fusarium algeriense, sp. nov., a novel toxigenic crown rot pathogen of durum wheat from Algeria is nested in the Fusarium burgessii species complex.</title>
        <authorList>
            <person name="Laraba I."/>
            <person name="Keddad A."/>
            <person name="Boureghda H."/>
            <person name="Abdallah N."/>
            <person name="Vaughan M.M."/>
            <person name="Proctor R.H."/>
            <person name="Busman M."/>
            <person name="O'Donnell K."/>
        </authorList>
    </citation>
    <scope>NUCLEOTIDE SEQUENCE</scope>
    <source>
        <strain evidence="1">NRRL 25174</strain>
    </source>
</reference>
<name>A0A9P5E526_9HYPO</name>
<proteinExistence type="predicted"/>
<dbReference type="OrthoDB" id="4364812at2759"/>
<reference evidence="1" key="2">
    <citation type="submission" date="2020-02" db="EMBL/GenBank/DDBJ databases">
        <title>Identification and distribution of gene clusters putatively required for synthesis of sphingolipid metabolism inhibitors in phylogenetically diverse species of the filamentous fungus Fusarium.</title>
        <authorList>
            <person name="Kim H.-S."/>
            <person name="Busman M."/>
            <person name="Brown D.W."/>
            <person name="Divon H."/>
            <person name="Uhlig S."/>
            <person name="Proctor R.H."/>
        </authorList>
    </citation>
    <scope>NUCLEOTIDE SEQUENCE</scope>
    <source>
        <strain evidence="1">NRRL 25174</strain>
    </source>
</reference>
<evidence type="ECO:0000313" key="1">
    <source>
        <dbReference type="EMBL" id="KAF4344533.1"/>
    </source>
</evidence>
<evidence type="ECO:0000313" key="2">
    <source>
        <dbReference type="Proteomes" id="UP000730481"/>
    </source>
</evidence>
<organism evidence="1 2">
    <name type="scientific">Fusarium beomiforme</name>
    <dbReference type="NCBI Taxonomy" id="44412"/>
    <lineage>
        <taxon>Eukaryota</taxon>
        <taxon>Fungi</taxon>
        <taxon>Dikarya</taxon>
        <taxon>Ascomycota</taxon>
        <taxon>Pezizomycotina</taxon>
        <taxon>Sordariomycetes</taxon>
        <taxon>Hypocreomycetidae</taxon>
        <taxon>Hypocreales</taxon>
        <taxon>Nectriaceae</taxon>
        <taxon>Fusarium</taxon>
        <taxon>Fusarium burgessii species complex</taxon>
    </lineage>
</organism>
<sequence length="324" mass="37075">MLPVINFSHVNQDVQTEFSMVNNTEDSVSPQWGSLPIEKYMLLHHEQSKWDPTSTLPINQQRDQLVQAFLQEDDISPFASSALGITSQDMQELIQTVLVPWRPQKLRRIAEKHLPGTGSYGNIVVLRTYYGGINDDQKFRCWIYEAAATFEEDNPMGDLFGESDDHWWRILDDASLFDMGTQDWQSIYNILPELASSDLLRTFGDKDIAGAREEVSAVVVSREPEEDDFEDAIAHVAVSGCWLLVLDKEAFEDEEILLVFRDKKGNVVRQSSIALEDLEHIPHYIMRGSITESGFWRDAEVGKMYKTRGRIMRDILPRVMADSE</sequence>
<gene>
    <name evidence="1" type="ORF">FBEOM_1501</name>
</gene>
<accession>A0A9P5E526</accession>
<dbReference type="EMBL" id="PVQB02000048">
    <property type="protein sequence ID" value="KAF4344533.1"/>
    <property type="molecule type" value="Genomic_DNA"/>
</dbReference>
<dbReference type="Proteomes" id="UP000730481">
    <property type="component" value="Unassembled WGS sequence"/>
</dbReference>
<dbReference type="AlphaFoldDB" id="A0A9P5E526"/>
<comment type="caution">
    <text evidence="1">The sequence shown here is derived from an EMBL/GenBank/DDBJ whole genome shotgun (WGS) entry which is preliminary data.</text>
</comment>
<keyword evidence="2" id="KW-1185">Reference proteome</keyword>